<dbReference type="CDD" id="cd17933">
    <property type="entry name" value="DEXSc_RecD-like"/>
    <property type="match status" value="1"/>
</dbReference>
<organism evidence="2 3">
    <name type="scientific">Algoriphagus aquaeductus</name>
    <dbReference type="NCBI Taxonomy" id="475299"/>
    <lineage>
        <taxon>Bacteria</taxon>
        <taxon>Pseudomonadati</taxon>
        <taxon>Bacteroidota</taxon>
        <taxon>Cytophagia</taxon>
        <taxon>Cytophagales</taxon>
        <taxon>Cyclobacteriaceae</taxon>
        <taxon>Algoriphagus</taxon>
    </lineage>
</organism>
<keyword evidence="2" id="KW-0547">Nucleotide-binding</keyword>
<feature type="domain" description="AAA+ ATPase" evidence="1">
    <location>
        <begin position="30"/>
        <end position="194"/>
    </location>
</feature>
<keyword evidence="2" id="KW-0347">Helicase</keyword>
<dbReference type="EMBL" id="QKTX01000002">
    <property type="protein sequence ID" value="PZV86343.1"/>
    <property type="molecule type" value="Genomic_DNA"/>
</dbReference>
<dbReference type="SUPFAM" id="SSF52540">
    <property type="entry name" value="P-loop containing nucleoside triphosphate hydrolases"/>
    <property type="match status" value="1"/>
</dbReference>
<dbReference type="Proteomes" id="UP000248917">
    <property type="component" value="Unassembled WGS sequence"/>
</dbReference>
<dbReference type="Pfam" id="PF13538">
    <property type="entry name" value="UvrD_C_2"/>
    <property type="match status" value="1"/>
</dbReference>
<dbReference type="AlphaFoldDB" id="A0A326S4L4"/>
<keyword evidence="2" id="KW-0067">ATP-binding</keyword>
<evidence type="ECO:0000313" key="3">
    <source>
        <dbReference type="Proteomes" id="UP000248917"/>
    </source>
</evidence>
<evidence type="ECO:0000313" key="2">
    <source>
        <dbReference type="EMBL" id="PZV86343.1"/>
    </source>
</evidence>
<protein>
    <submittedName>
        <fullName evidence="2">UvrD-like helicase family protein</fullName>
    </submittedName>
</protein>
<dbReference type="Pfam" id="PF13245">
    <property type="entry name" value="AAA_19"/>
    <property type="match status" value="1"/>
</dbReference>
<dbReference type="CDD" id="cd18809">
    <property type="entry name" value="SF1_C_RecD"/>
    <property type="match status" value="1"/>
</dbReference>
<dbReference type="Gene3D" id="3.40.50.300">
    <property type="entry name" value="P-loop containing nucleotide triphosphate hydrolases"/>
    <property type="match status" value="2"/>
</dbReference>
<keyword evidence="2" id="KW-0378">Hydrolase</keyword>
<reference evidence="2 3" key="1">
    <citation type="submission" date="2018-06" db="EMBL/GenBank/DDBJ databases">
        <title>Genomic Encyclopedia of Archaeal and Bacterial Type Strains, Phase II (KMG-II): from individual species to whole genera.</title>
        <authorList>
            <person name="Goeker M."/>
        </authorList>
    </citation>
    <scope>NUCLEOTIDE SEQUENCE [LARGE SCALE GENOMIC DNA]</scope>
    <source>
        <strain evidence="2 3">T4</strain>
    </source>
</reference>
<keyword evidence="3" id="KW-1185">Reference proteome</keyword>
<sequence length="684" mass="78801">MSIFNFYQQLQLTSDQRTTLESIESFLKGDEKVFLLKGYAGTGKTTLVKGICRYLASMHSDFKLMAPTGRAAMILSQKTGIQASTIHRGIYNMDQILEKEEGTSFRFYYGLKLNEESTRCVYLVDEASMISDVFSDDEFFTFGSGCLLKDLINYSLIGDTQRKVIFVGDEAQLPPVNMNFSPALDSHYISDNYHCNVKETTLSEVVRQAKDSGVLESATRIRNAIAKNIFNSFEINYTQADTHKLLPEAFLEHYASVAKKGGVEQTVVITHSNRLALEYNQQIRSLRYNTTSPQIQRKDWLIITKNNYNGPVELFNGMFVTVLEVGGISYEAKPRFIVEGGRTIERKLVFRDVLIEVGEVNGTKHQLNTTILDNFLNAEESRLHPYDQRALYIEFKERMRKLKINPGSNEFRKALKNDRYFNVLQAKYGYAITCHKSQGGEWENVFVDFKVFMGKFSKSFFRWAYTAVTRSNQRLFCIDAPHYNALSHYVVRDIEKIANVMAGSVYFPKKENDPKYFVQHRKNRLQEICSKEGISIEFKEPNYQLEITFQHSENKGKVQLWFSDSGFTKSTWHEFTNEEFKSLIKSVLIESLLPTEIPFEPKFEFQKALHAYFLELLAEENIPVTNIIQNQWNDQYFLQTEANCAMVEFVFNGKHQYSFARPRSTDGSADLKLLSVVNKLRGIS</sequence>
<proteinExistence type="predicted"/>
<dbReference type="SMART" id="SM00382">
    <property type="entry name" value="AAA"/>
    <property type="match status" value="1"/>
</dbReference>
<gene>
    <name evidence="2" type="ORF">CLV31_102243</name>
</gene>
<dbReference type="Pfam" id="PF22721">
    <property type="entry name" value="TBP-TOTE"/>
    <property type="match status" value="1"/>
</dbReference>
<accession>A0A326S4L4</accession>
<dbReference type="InterPro" id="IPR027785">
    <property type="entry name" value="UvrD-like_helicase_C"/>
</dbReference>
<evidence type="ECO:0000259" key="1">
    <source>
        <dbReference type="SMART" id="SM00382"/>
    </source>
</evidence>
<dbReference type="RefSeq" id="WP_111391490.1">
    <property type="nucleotide sequence ID" value="NZ_QKTX01000002.1"/>
</dbReference>
<dbReference type="InterPro" id="IPR003593">
    <property type="entry name" value="AAA+_ATPase"/>
</dbReference>
<dbReference type="InterPro" id="IPR027417">
    <property type="entry name" value="P-loop_NTPase"/>
</dbReference>
<dbReference type="OrthoDB" id="9803432at2"/>
<comment type="caution">
    <text evidence="2">The sequence shown here is derived from an EMBL/GenBank/DDBJ whole genome shotgun (WGS) entry which is preliminary data.</text>
</comment>
<dbReference type="InterPro" id="IPR054572">
    <property type="entry name" value="TBP-TOTE"/>
</dbReference>
<dbReference type="GO" id="GO:0004386">
    <property type="term" value="F:helicase activity"/>
    <property type="evidence" value="ECO:0007669"/>
    <property type="project" value="UniProtKB-KW"/>
</dbReference>
<name>A0A326S4L4_9BACT</name>